<dbReference type="InterPro" id="IPR038740">
    <property type="entry name" value="BioF2-like_GNAT_dom"/>
</dbReference>
<dbReference type="Proteomes" id="UP001597374">
    <property type="component" value="Unassembled WGS sequence"/>
</dbReference>
<accession>A0ABW5D3X9</accession>
<dbReference type="RefSeq" id="WP_250431299.1">
    <property type="nucleotide sequence ID" value="NZ_JALPRR010000003.1"/>
</dbReference>
<evidence type="ECO:0000313" key="2">
    <source>
        <dbReference type="EMBL" id="MFD2247990.1"/>
    </source>
</evidence>
<proteinExistence type="predicted"/>
<keyword evidence="3" id="KW-1185">Reference proteome</keyword>
<organism evidence="2 3">
    <name type="scientific">Pontibacter ruber</name>
    <dbReference type="NCBI Taxonomy" id="1343895"/>
    <lineage>
        <taxon>Bacteria</taxon>
        <taxon>Pseudomonadati</taxon>
        <taxon>Bacteroidota</taxon>
        <taxon>Cytophagia</taxon>
        <taxon>Cytophagales</taxon>
        <taxon>Hymenobacteraceae</taxon>
        <taxon>Pontibacter</taxon>
    </lineage>
</organism>
<evidence type="ECO:0000313" key="3">
    <source>
        <dbReference type="Proteomes" id="UP001597374"/>
    </source>
</evidence>
<evidence type="ECO:0000259" key="1">
    <source>
        <dbReference type="Pfam" id="PF13480"/>
    </source>
</evidence>
<name>A0ABW5D3X9_9BACT</name>
<reference evidence="3" key="1">
    <citation type="journal article" date="2019" name="Int. J. Syst. Evol. Microbiol.">
        <title>The Global Catalogue of Microorganisms (GCM) 10K type strain sequencing project: providing services to taxonomists for standard genome sequencing and annotation.</title>
        <authorList>
            <consortium name="The Broad Institute Genomics Platform"/>
            <consortium name="The Broad Institute Genome Sequencing Center for Infectious Disease"/>
            <person name="Wu L."/>
            <person name="Ma J."/>
        </authorList>
    </citation>
    <scope>NUCLEOTIDE SEQUENCE [LARGE SCALE GENOMIC DNA]</scope>
    <source>
        <strain evidence="3">CGMCC 4.1782</strain>
    </source>
</reference>
<gene>
    <name evidence="2" type="ORF">ACFSKP_17105</name>
</gene>
<protein>
    <submittedName>
        <fullName evidence="2">GNAT family N-acetyltransferase</fullName>
        <ecNumber evidence="2">2.3.1.-</ecNumber>
    </submittedName>
</protein>
<dbReference type="GO" id="GO:0016746">
    <property type="term" value="F:acyltransferase activity"/>
    <property type="evidence" value="ECO:0007669"/>
    <property type="project" value="UniProtKB-KW"/>
</dbReference>
<keyword evidence="2" id="KW-0808">Transferase</keyword>
<keyword evidence="2" id="KW-0012">Acyltransferase</keyword>
<dbReference type="InterPro" id="IPR016181">
    <property type="entry name" value="Acyl_CoA_acyltransferase"/>
</dbReference>
<dbReference type="EC" id="2.3.1.-" evidence="2"/>
<comment type="caution">
    <text evidence="2">The sequence shown here is derived from an EMBL/GenBank/DDBJ whole genome shotgun (WGS) entry which is preliminary data.</text>
</comment>
<dbReference type="SUPFAM" id="SSF55729">
    <property type="entry name" value="Acyl-CoA N-acyltransferases (Nat)"/>
    <property type="match status" value="1"/>
</dbReference>
<sequence>MSIEVKHTLEKTLVAGTSTKLLVGEEALQQLTDVCFQDNWDNLYRACSWGTVFQSRAYVTTWYQFYQKEYLTVLVKAEHEGELTGLLTLAQKKDGVFVGAGDTQAEYQVWLSLYSGESFMQQALLQLHKYFPKARLHLKYIPATTKIGFLNNNAEWRNRCIIRPHRQPLLHIDDALITQQLKKKNRREKINRLNRLGELKFERITDFELFQHVFDDLASQYDFRKGAMHNRYFFRTDEQKKDFLFSLYRQNLLHATVLRLGNEIIASNVGLMGKNWVHLQGLNTHSPLYAKHSPGMLHFLMMGKLLAEERIEVFDLTPGLDSYKDGLATDYATVHELVVEKVFSSFKRRATIILNEYVKKSGSLFGIKASSLRKAKLASLQAINTINGLRGHSIRILANHLRNKINPAQYFLFQNDSFKKCWLYKSNKVKLNKNNLSDLLNYEQRGSLQTRWEFLEEAMHRFEVGEHCYSWSEQGQLLGCAWVGAADQAAQRVLLSQLPEGVVLVQGIYCHPAAYDRLLSFLAAVVREALEEPNVPAIVISVKDTALCKALTMINSAVIK</sequence>
<dbReference type="EMBL" id="JBHUIM010000002">
    <property type="protein sequence ID" value="MFD2247990.1"/>
    <property type="molecule type" value="Genomic_DNA"/>
</dbReference>
<feature type="domain" description="BioF2-like acetyltransferase" evidence="1">
    <location>
        <begin position="183"/>
        <end position="324"/>
    </location>
</feature>
<dbReference type="Pfam" id="PF13480">
    <property type="entry name" value="Acetyltransf_6"/>
    <property type="match status" value="1"/>
</dbReference>